<protein>
    <submittedName>
        <fullName evidence="2">DUF4123 domain-containing protein</fullName>
    </submittedName>
</protein>
<gene>
    <name evidence="2" type="ORF">P7M15_09970</name>
</gene>
<comment type="caution">
    <text evidence="2">The sequence shown here is derived from an EMBL/GenBank/DDBJ whole genome shotgun (WGS) entry which is preliminary data.</text>
</comment>
<dbReference type="AlphaFoldDB" id="A0AAW6QB47"/>
<dbReference type="InterPro" id="IPR025391">
    <property type="entry name" value="DUF4123"/>
</dbReference>
<sequence>MQNENRIYAVDAQLLSGNESEAAVVLIYAPNAELAKNKITIYQQQHQLRLNYSLLPLPLELYFQRHADGALIEPIRTASRDLSDARALIIFMPNRFEQSDKTDSPCLIKTEVLLRNPNEARGPFLFQALPDSVIPYLWPEDDSDNCYVIVNAESSAWFPTGFERDDIRFACLYKGEQAERMRNIAPYLIKLPASHSFAEELFSTPMAGKENDDGPQQWYKHFGFFFRSRAEFDDLLQHFRKFMILPTYDERQLYFRFYDPRVLEDYLDRLLCYPKKLAAFFGGSLIESIVLPKGDYFVHYAPNTDLSAVTPAKKQFDKFEMDIFIAQRNQSLLAGLANDMLVAKPVLAEYYDRETIEKVVHHCYQVCHKHGIYQTSVIGIFSLLSLACGSVMDIADPQREINRILQSQLSEQEKLYEIKKRFAFLANQGIIQNKLGETNG</sequence>
<dbReference type="Pfam" id="PF13503">
    <property type="entry name" value="DUF4123"/>
    <property type="match status" value="1"/>
</dbReference>
<evidence type="ECO:0000313" key="3">
    <source>
        <dbReference type="Proteomes" id="UP001214976"/>
    </source>
</evidence>
<dbReference type="RefSeq" id="WP_317477763.1">
    <property type="nucleotide sequence ID" value="NZ_JARQTW010000017.1"/>
</dbReference>
<evidence type="ECO:0000259" key="1">
    <source>
        <dbReference type="Pfam" id="PF13503"/>
    </source>
</evidence>
<reference evidence="2" key="1">
    <citation type="submission" date="2023-03" db="EMBL/GenBank/DDBJ databases">
        <title>Classification of Bisgaard taxon 6 and taxon 10 as Exercitatus varius gen. nov., spec. nov.</title>
        <authorList>
            <person name="Christensen H."/>
        </authorList>
    </citation>
    <scope>NUCLEOTIDE SEQUENCE</scope>
    <source>
        <strain evidence="2">86116</strain>
    </source>
</reference>
<name>A0AAW6QB47_9PAST</name>
<dbReference type="EMBL" id="JARQTW010000017">
    <property type="protein sequence ID" value="MDG2950830.1"/>
    <property type="molecule type" value="Genomic_DNA"/>
</dbReference>
<evidence type="ECO:0000313" key="2">
    <source>
        <dbReference type="EMBL" id="MDG2950830.1"/>
    </source>
</evidence>
<accession>A0AAW6QB47</accession>
<proteinExistence type="predicted"/>
<feature type="domain" description="DUF4123" evidence="1">
    <location>
        <begin position="146"/>
        <end position="269"/>
    </location>
</feature>
<organism evidence="2 3">
    <name type="scientific">Exercitatus varius</name>
    <dbReference type="NCBI Taxonomy" id="67857"/>
    <lineage>
        <taxon>Bacteria</taxon>
        <taxon>Pseudomonadati</taxon>
        <taxon>Pseudomonadota</taxon>
        <taxon>Gammaproteobacteria</taxon>
        <taxon>Pasteurellales</taxon>
        <taxon>Pasteurellaceae</taxon>
        <taxon>Exercitatus</taxon>
    </lineage>
</organism>
<dbReference type="Proteomes" id="UP001214976">
    <property type="component" value="Unassembled WGS sequence"/>
</dbReference>